<accession>A0A8S9RSW8</accession>
<dbReference type="EMBL" id="QGKX02000088">
    <property type="protein sequence ID" value="KAF3584361.1"/>
    <property type="molecule type" value="Genomic_DNA"/>
</dbReference>
<reference evidence="1" key="1">
    <citation type="submission" date="2019-12" db="EMBL/GenBank/DDBJ databases">
        <title>Genome sequencing and annotation of Brassica cretica.</title>
        <authorList>
            <person name="Studholme D.J."/>
            <person name="Sarris P."/>
        </authorList>
    </citation>
    <scope>NUCLEOTIDE SEQUENCE</scope>
    <source>
        <strain evidence="1">PFS-109/04</strain>
        <tissue evidence="1">Leaf</tissue>
    </source>
</reference>
<name>A0A8S9RSW8_BRACR</name>
<dbReference type="Proteomes" id="UP000712600">
    <property type="component" value="Unassembled WGS sequence"/>
</dbReference>
<sequence length="322" mass="35086">MFKLLTVGTSLNQIPLSPPACGCSTAAAGGALLLPLSFSPTAKECALPEGGVSGVRVRRASGGVEEMDLERVSGVGSLPGSIASLRSPVWCGVVGCLPLPRRLGGGLALLSPARRTWTSSSLWDVRRCVSTLACVRWSPRRRVVLRQRCLCSLGFGSWVKFFRVGWLVCHLFNRFVIIWKLALVFRAVLCDDCPELDWSLSFRSSLLTARLGTSYPSAVVGSFDSLGKVFPFLDWMQVRVSPLFHIIKIIIIIIGSSETAGNGILVSGFGVDLLDSLWCGLFSFPRFWSDCSKKEVSRGLQICVSAPILRRKRRCSAWLGFG</sequence>
<gene>
    <name evidence="1" type="ORF">F2Q69_00027014</name>
</gene>
<dbReference type="AlphaFoldDB" id="A0A8S9RSW8"/>
<evidence type="ECO:0000313" key="1">
    <source>
        <dbReference type="EMBL" id="KAF3584361.1"/>
    </source>
</evidence>
<organism evidence="1 2">
    <name type="scientific">Brassica cretica</name>
    <name type="common">Mustard</name>
    <dbReference type="NCBI Taxonomy" id="69181"/>
    <lineage>
        <taxon>Eukaryota</taxon>
        <taxon>Viridiplantae</taxon>
        <taxon>Streptophyta</taxon>
        <taxon>Embryophyta</taxon>
        <taxon>Tracheophyta</taxon>
        <taxon>Spermatophyta</taxon>
        <taxon>Magnoliopsida</taxon>
        <taxon>eudicotyledons</taxon>
        <taxon>Gunneridae</taxon>
        <taxon>Pentapetalae</taxon>
        <taxon>rosids</taxon>
        <taxon>malvids</taxon>
        <taxon>Brassicales</taxon>
        <taxon>Brassicaceae</taxon>
        <taxon>Brassiceae</taxon>
        <taxon>Brassica</taxon>
    </lineage>
</organism>
<protein>
    <submittedName>
        <fullName evidence="1">Uncharacterized protein</fullName>
    </submittedName>
</protein>
<proteinExistence type="predicted"/>
<comment type="caution">
    <text evidence="1">The sequence shown here is derived from an EMBL/GenBank/DDBJ whole genome shotgun (WGS) entry which is preliminary data.</text>
</comment>
<evidence type="ECO:0000313" key="2">
    <source>
        <dbReference type="Proteomes" id="UP000712600"/>
    </source>
</evidence>